<reference evidence="1" key="1">
    <citation type="journal article" date="2024" name="Int. J. Syst. Evol. Microbiol.">
        <title>Turicibacter faecis sp. nov., isolated from faeces of heart failure mouse model.</title>
        <authorList>
            <person name="Imamura Y."/>
            <person name="Motooka D."/>
            <person name="Nakajima Y."/>
            <person name="Ito S."/>
            <person name="Kitakaze M."/>
            <person name="Iida T."/>
            <person name="Nakamura S."/>
        </authorList>
    </citation>
    <scope>NUCLEOTIDE SEQUENCE</scope>
    <source>
        <strain evidence="1">TC023</strain>
    </source>
</reference>
<dbReference type="RefSeq" id="WP_161832539.1">
    <property type="nucleotide sequence ID" value="NZ_AP028127.1"/>
</dbReference>
<dbReference type="NCBIfam" id="TIGR00266">
    <property type="entry name" value="TIGR00266 family protein"/>
    <property type="match status" value="1"/>
</dbReference>
<dbReference type="InterPro" id="IPR002838">
    <property type="entry name" value="AIM24"/>
</dbReference>
<evidence type="ECO:0000313" key="1">
    <source>
        <dbReference type="EMBL" id="BEH90852.1"/>
    </source>
</evidence>
<protein>
    <recommendedName>
        <fullName evidence="3">TIGR00266 family protein</fullName>
    </recommendedName>
</protein>
<sequence length="228" mass="24811">MKYEIFGNDLPGVSILLDKGESVYTQSGGMSWMSDKMKMETNVKGGLMKGIGRMFSGESLFMVTYTSMAAAQEIVFASTFPGQILAFDLSNGEEWICQKSSFLVGEPSIHLSVEWTKRFSSGLFGGEGFILQRISGKGKVFLETAGSVVKRELKANEVLKVDTGNVVAFSRGVKYEVETVKGFKNIFFGGEGLFLTKLTGPGTVYLQTLTMQNVAGRLIPYLPTGGNN</sequence>
<name>A0ABN6ZHL1_9FIRM</name>
<dbReference type="Gene3D" id="3.60.160.10">
    <property type="entry name" value="Mitochondrial biogenesis AIM24"/>
    <property type="match status" value="1"/>
</dbReference>
<dbReference type="EMBL" id="AP028127">
    <property type="protein sequence ID" value="BEH90852.1"/>
    <property type="molecule type" value="Genomic_DNA"/>
</dbReference>
<gene>
    <name evidence="1" type="ORF">T23_09540</name>
</gene>
<dbReference type="PANTHER" id="PTHR43657">
    <property type="entry name" value="TRYPTOPHAN RNA-BINDING ATTENUATOR PROTEIN-LIKE PROTEIN"/>
    <property type="match status" value="1"/>
</dbReference>
<evidence type="ECO:0000313" key="2">
    <source>
        <dbReference type="Proteomes" id="UP001432099"/>
    </source>
</evidence>
<dbReference type="InterPro" id="IPR016031">
    <property type="entry name" value="Trp_RNA-bd_attenuator-like_dom"/>
</dbReference>
<dbReference type="InterPro" id="IPR036983">
    <property type="entry name" value="AIM24_sf"/>
</dbReference>
<dbReference type="Proteomes" id="UP001432099">
    <property type="component" value="Chromosome"/>
</dbReference>
<dbReference type="SUPFAM" id="SSF51219">
    <property type="entry name" value="TRAP-like"/>
    <property type="match status" value="1"/>
</dbReference>
<organism evidence="1 2">
    <name type="scientific">Turicibacter faecis</name>
    <dbReference type="NCBI Taxonomy" id="2963365"/>
    <lineage>
        <taxon>Bacteria</taxon>
        <taxon>Bacillati</taxon>
        <taxon>Bacillota</taxon>
        <taxon>Erysipelotrichia</taxon>
        <taxon>Erysipelotrichales</taxon>
        <taxon>Turicibacteraceae</taxon>
        <taxon>Turicibacter</taxon>
    </lineage>
</organism>
<evidence type="ECO:0008006" key="3">
    <source>
        <dbReference type="Google" id="ProtNLM"/>
    </source>
</evidence>
<dbReference type="Pfam" id="PF01987">
    <property type="entry name" value="AIM24"/>
    <property type="match status" value="1"/>
</dbReference>
<keyword evidence="2" id="KW-1185">Reference proteome</keyword>
<dbReference type="PANTHER" id="PTHR43657:SF1">
    <property type="entry name" value="ALTERED INHERITANCE OF MITOCHONDRIA PROTEIN 24, MITOCHONDRIAL"/>
    <property type="match status" value="1"/>
</dbReference>
<accession>A0ABN6ZHL1</accession>
<proteinExistence type="predicted"/>